<dbReference type="Proteomes" id="UP000030002">
    <property type="component" value="Unassembled WGS sequence"/>
</dbReference>
<protein>
    <recommendedName>
        <fullName evidence="1">DUF5753 domain-containing protein</fullName>
    </recommendedName>
</protein>
<name>A0A0A0J3C4_9MICO</name>
<evidence type="ECO:0000259" key="1">
    <source>
        <dbReference type="Pfam" id="PF19054"/>
    </source>
</evidence>
<accession>A0A0A0J3C4</accession>
<gene>
    <name evidence="2" type="ORF">N802_04655</name>
</gene>
<dbReference type="AlphaFoldDB" id="A0A0A0J3C4"/>
<feature type="domain" description="DUF5753" evidence="1">
    <location>
        <begin position="63"/>
        <end position="231"/>
    </location>
</feature>
<organism evidence="2 3">
    <name type="scientific">Knoellia sinensis KCTC 19936</name>
    <dbReference type="NCBI Taxonomy" id="1385520"/>
    <lineage>
        <taxon>Bacteria</taxon>
        <taxon>Bacillati</taxon>
        <taxon>Actinomycetota</taxon>
        <taxon>Actinomycetes</taxon>
        <taxon>Micrococcales</taxon>
        <taxon>Intrasporangiaceae</taxon>
        <taxon>Knoellia</taxon>
    </lineage>
</organism>
<comment type="caution">
    <text evidence="2">The sequence shown here is derived from an EMBL/GenBank/DDBJ whole genome shotgun (WGS) entry which is preliminary data.</text>
</comment>
<evidence type="ECO:0000313" key="3">
    <source>
        <dbReference type="Proteomes" id="UP000030002"/>
    </source>
</evidence>
<dbReference type="Pfam" id="PF19054">
    <property type="entry name" value="DUF5753"/>
    <property type="match status" value="1"/>
</dbReference>
<keyword evidence="3" id="KW-1185">Reference proteome</keyword>
<sequence length="242" mass="26750">MSRVETGRFGASLAEVADLLNFYGVPEEIRAELLGAVARAEGLEGAWVVRAGGAPRRQSNVQVLESRVRQIRQYQALWIPGLLQSPAYAAAVARAAKLGSVESFVSRRLDRQRAVTQARGVKYSVVLEEQALHRAPGRELDIMPAQMEQLADAIDAGWVDVRIRRTSDAATFSVSSFVLYDFREGPPVVLYEAQAADLYLSAPDDIANHEKQFRAVQREALDRDASRALVESMRRNRASLQG</sequence>
<dbReference type="EMBL" id="AVPJ01000013">
    <property type="protein sequence ID" value="KGN31194.1"/>
    <property type="molecule type" value="Genomic_DNA"/>
</dbReference>
<dbReference type="STRING" id="1385520.N802_04655"/>
<dbReference type="InterPro" id="IPR043917">
    <property type="entry name" value="DUF5753"/>
</dbReference>
<proteinExistence type="predicted"/>
<reference evidence="2 3" key="1">
    <citation type="submission" date="2013-08" db="EMBL/GenBank/DDBJ databases">
        <title>The genome sequence of Knoellia sinensis.</title>
        <authorList>
            <person name="Zhu W."/>
            <person name="Wang G."/>
        </authorList>
    </citation>
    <scope>NUCLEOTIDE SEQUENCE [LARGE SCALE GENOMIC DNA]</scope>
    <source>
        <strain evidence="2 3">KCTC 19936</strain>
    </source>
</reference>
<dbReference type="eggNOG" id="COG3620">
    <property type="taxonomic scope" value="Bacteria"/>
</dbReference>
<evidence type="ECO:0000313" key="2">
    <source>
        <dbReference type="EMBL" id="KGN31194.1"/>
    </source>
</evidence>